<dbReference type="RefSeq" id="XP_033390787.1">
    <property type="nucleotide sequence ID" value="XM_033542778.1"/>
</dbReference>
<evidence type="ECO:0000313" key="1">
    <source>
        <dbReference type="EMBL" id="KAF2135065.1"/>
    </source>
</evidence>
<accession>A0A6A6AVS2</accession>
<proteinExistence type="predicted"/>
<dbReference type="OrthoDB" id="4368270at2759"/>
<dbReference type="GeneID" id="54300275"/>
<reference evidence="1" key="1">
    <citation type="journal article" date="2020" name="Stud. Mycol.">
        <title>101 Dothideomycetes genomes: a test case for predicting lifestyles and emergence of pathogens.</title>
        <authorList>
            <person name="Haridas S."/>
            <person name="Albert R."/>
            <person name="Binder M."/>
            <person name="Bloem J."/>
            <person name="Labutti K."/>
            <person name="Salamov A."/>
            <person name="Andreopoulos B."/>
            <person name="Baker S."/>
            <person name="Barry K."/>
            <person name="Bills G."/>
            <person name="Bluhm B."/>
            <person name="Cannon C."/>
            <person name="Castanera R."/>
            <person name="Culley D."/>
            <person name="Daum C."/>
            <person name="Ezra D."/>
            <person name="Gonzalez J."/>
            <person name="Henrissat B."/>
            <person name="Kuo A."/>
            <person name="Liang C."/>
            <person name="Lipzen A."/>
            <person name="Lutzoni F."/>
            <person name="Magnuson J."/>
            <person name="Mondo S."/>
            <person name="Nolan M."/>
            <person name="Ohm R."/>
            <person name="Pangilinan J."/>
            <person name="Park H.-J."/>
            <person name="Ramirez L."/>
            <person name="Alfaro M."/>
            <person name="Sun H."/>
            <person name="Tritt A."/>
            <person name="Yoshinaga Y."/>
            <person name="Zwiers L.-H."/>
            <person name="Turgeon B."/>
            <person name="Goodwin S."/>
            <person name="Spatafora J."/>
            <person name="Crous P."/>
            <person name="Grigoriev I."/>
        </authorList>
    </citation>
    <scope>NUCLEOTIDE SEQUENCE</scope>
    <source>
        <strain evidence="1">CBS 121167</strain>
    </source>
</reference>
<sequence>MRDRGTKARVDGTITKIRLECDRIETLSVASHPKQIRAQLYHSDPSDITLASDIKNYRYKLKLLRLGGLTPIQRMVKEFQDSYEWVYDYKLDTKDGEGPAPAHLVFWAHKRSLKLQQRWSQVIMLDCTYNSNLEGTPLLHIVGKTPSGRSFVIGYCLIAREGAAEWHIAKNVSIRIDQAWAHGAEETAEEGVDIDIARDDCKKRFFELSIARSVAEWDERWAAFQDDYAEQGALIDYVRNQWVPLKEQWCQYYISSRGFSRSYQVLF</sequence>
<evidence type="ECO:0008006" key="3">
    <source>
        <dbReference type="Google" id="ProtNLM"/>
    </source>
</evidence>
<keyword evidence="2" id="KW-1185">Reference proteome</keyword>
<dbReference type="Proteomes" id="UP000799438">
    <property type="component" value="Unassembled WGS sequence"/>
</dbReference>
<gene>
    <name evidence="1" type="ORF">K452DRAFT_303867</name>
</gene>
<organism evidence="1 2">
    <name type="scientific">Aplosporella prunicola CBS 121167</name>
    <dbReference type="NCBI Taxonomy" id="1176127"/>
    <lineage>
        <taxon>Eukaryota</taxon>
        <taxon>Fungi</taxon>
        <taxon>Dikarya</taxon>
        <taxon>Ascomycota</taxon>
        <taxon>Pezizomycotina</taxon>
        <taxon>Dothideomycetes</taxon>
        <taxon>Dothideomycetes incertae sedis</taxon>
        <taxon>Botryosphaeriales</taxon>
        <taxon>Aplosporellaceae</taxon>
        <taxon>Aplosporella</taxon>
    </lineage>
</organism>
<name>A0A6A6AVS2_9PEZI</name>
<protein>
    <recommendedName>
        <fullName evidence="3">MULE transposase domain-containing protein</fullName>
    </recommendedName>
</protein>
<dbReference type="AlphaFoldDB" id="A0A6A6AVS2"/>
<dbReference type="EMBL" id="ML995768">
    <property type="protein sequence ID" value="KAF2135065.1"/>
    <property type="molecule type" value="Genomic_DNA"/>
</dbReference>
<evidence type="ECO:0000313" key="2">
    <source>
        <dbReference type="Proteomes" id="UP000799438"/>
    </source>
</evidence>